<dbReference type="SUPFAM" id="SSF51556">
    <property type="entry name" value="Metallo-dependent hydrolases"/>
    <property type="match status" value="1"/>
</dbReference>
<proteinExistence type="predicted"/>
<protein>
    <submittedName>
        <fullName evidence="1">Membrane dipeptidase</fullName>
    </submittedName>
</protein>
<dbReference type="PANTHER" id="PTHR10443">
    <property type="entry name" value="MICROSOMAL DIPEPTIDASE"/>
    <property type="match status" value="1"/>
</dbReference>
<keyword evidence="2" id="KW-1185">Reference proteome</keyword>
<dbReference type="InterPro" id="IPR032466">
    <property type="entry name" value="Metal_Hydrolase"/>
</dbReference>
<dbReference type="Proteomes" id="UP000760545">
    <property type="component" value="Unassembled WGS sequence"/>
</dbReference>
<dbReference type="Gene3D" id="3.20.20.140">
    <property type="entry name" value="Metal-dependent hydrolases"/>
    <property type="match status" value="1"/>
</dbReference>
<dbReference type="EMBL" id="JAAVJS010000431">
    <property type="protein sequence ID" value="NJX17261.1"/>
    <property type="molecule type" value="Genomic_DNA"/>
</dbReference>
<evidence type="ECO:0000313" key="2">
    <source>
        <dbReference type="Proteomes" id="UP000760545"/>
    </source>
</evidence>
<dbReference type="PANTHER" id="PTHR10443:SF12">
    <property type="entry name" value="DIPEPTIDASE"/>
    <property type="match status" value="1"/>
</dbReference>
<dbReference type="PROSITE" id="PS51365">
    <property type="entry name" value="RENAL_DIPEPTIDASE_2"/>
    <property type="match status" value="1"/>
</dbReference>
<dbReference type="RefSeq" id="WP_209309791.1">
    <property type="nucleotide sequence ID" value="NZ_JAAVJS010000431.1"/>
</dbReference>
<name>A0ABX1DG13_9FLAO</name>
<dbReference type="InterPro" id="IPR008257">
    <property type="entry name" value="Pept_M19"/>
</dbReference>
<feature type="non-terminal residue" evidence="1">
    <location>
        <position position="1"/>
    </location>
</feature>
<sequence>TGEEDDQWLHNGLSDLGKEVVKEMNRLGIMIDVSHPSKKAIKDMFELSKAPLIASHSSARALCNHSRNLDDEQLEWIKESNGVVQTVAFSSYVNTKKHNAYDAAVKKIYGEVGEKMGFKVLSWDE</sequence>
<organism evidence="1 2">
    <name type="scientific">Tamlana crocina</name>
    <dbReference type="NCBI Taxonomy" id="393006"/>
    <lineage>
        <taxon>Bacteria</taxon>
        <taxon>Pseudomonadati</taxon>
        <taxon>Bacteroidota</taxon>
        <taxon>Flavobacteriia</taxon>
        <taxon>Flavobacteriales</taxon>
        <taxon>Flavobacteriaceae</taxon>
        <taxon>Tamlana</taxon>
    </lineage>
</organism>
<gene>
    <name evidence="1" type="ORF">HC176_17455</name>
</gene>
<accession>A0ABX1DG13</accession>
<evidence type="ECO:0000313" key="1">
    <source>
        <dbReference type="EMBL" id="NJX17261.1"/>
    </source>
</evidence>
<reference evidence="1 2" key="1">
    <citation type="submission" date="2020-03" db="EMBL/GenBank/DDBJ databases">
        <title>Tamlana sp. nov, isolated from XXX.</title>
        <authorList>
            <person name="Cao W.R."/>
        </authorList>
    </citation>
    <scope>NUCLEOTIDE SEQUENCE [LARGE SCALE GENOMIC DNA]</scope>
    <source>
        <strain evidence="1 2">HST1-43</strain>
    </source>
</reference>
<feature type="non-terminal residue" evidence="1">
    <location>
        <position position="125"/>
    </location>
</feature>
<comment type="caution">
    <text evidence="1">The sequence shown here is derived from an EMBL/GenBank/DDBJ whole genome shotgun (WGS) entry which is preliminary data.</text>
</comment>
<dbReference type="Pfam" id="PF01244">
    <property type="entry name" value="Peptidase_M19"/>
    <property type="match status" value="1"/>
</dbReference>